<feature type="compositionally biased region" description="Basic and acidic residues" evidence="1">
    <location>
        <begin position="29"/>
        <end position="41"/>
    </location>
</feature>
<evidence type="ECO:0000313" key="2">
    <source>
        <dbReference type="EMBL" id="KNC69889.1"/>
    </source>
</evidence>
<dbReference type="GeneID" id="25918095"/>
<protein>
    <submittedName>
        <fullName evidence="2">Uncharacterized protein</fullName>
    </submittedName>
</protein>
<evidence type="ECO:0000313" key="3">
    <source>
        <dbReference type="Proteomes" id="UP000054560"/>
    </source>
</evidence>
<name>A0A0L0EZU2_9EUKA</name>
<proteinExistence type="predicted"/>
<dbReference type="AlphaFoldDB" id="A0A0L0EZU2"/>
<evidence type="ECO:0000256" key="1">
    <source>
        <dbReference type="SAM" id="MobiDB-lite"/>
    </source>
</evidence>
<reference evidence="2 3" key="1">
    <citation type="submission" date="2011-02" db="EMBL/GenBank/DDBJ databases">
        <title>The Genome Sequence of Sphaeroforma arctica JP610.</title>
        <authorList>
            <consortium name="The Broad Institute Genome Sequencing Platform"/>
            <person name="Russ C."/>
            <person name="Cuomo C."/>
            <person name="Young S.K."/>
            <person name="Zeng Q."/>
            <person name="Gargeya S."/>
            <person name="Alvarado L."/>
            <person name="Berlin A."/>
            <person name="Chapman S.B."/>
            <person name="Chen Z."/>
            <person name="Freedman E."/>
            <person name="Gellesch M."/>
            <person name="Goldberg J."/>
            <person name="Griggs A."/>
            <person name="Gujja S."/>
            <person name="Heilman E."/>
            <person name="Heiman D."/>
            <person name="Howarth C."/>
            <person name="Mehta T."/>
            <person name="Neiman D."/>
            <person name="Pearson M."/>
            <person name="Roberts A."/>
            <person name="Saif S."/>
            <person name="Shea T."/>
            <person name="Shenoy N."/>
            <person name="Sisk P."/>
            <person name="Stolte C."/>
            <person name="Sykes S."/>
            <person name="White J."/>
            <person name="Yandava C."/>
            <person name="Burger G."/>
            <person name="Gray M.W."/>
            <person name="Holland P.W.H."/>
            <person name="King N."/>
            <person name="Lang F.B.F."/>
            <person name="Roger A.J."/>
            <person name="Ruiz-Trillo I."/>
            <person name="Haas B."/>
            <person name="Nusbaum C."/>
            <person name="Birren B."/>
        </authorList>
    </citation>
    <scope>NUCLEOTIDE SEQUENCE [LARGE SCALE GENOMIC DNA]</scope>
    <source>
        <strain evidence="2 3">JP610</strain>
    </source>
</reference>
<dbReference type="Proteomes" id="UP000054560">
    <property type="component" value="Unassembled WGS sequence"/>
</dbReference>
<dbReference type="EMBL" id="KQ252926">
    <property type="protein sequence ID" value="KNC69889.1"/>
    <property type="molecule type" value="Genomic_DNA"/>
</dbReference>
<gene>
    <name evidence="2" type="ORF">SARC_17591</name>
</gene>
<dbReference type="RefSeq" id="XP_014143791.1">
    <property type="nucleotide sequence ID" value="XM_014288316.1"/>
</dbReference>
<organism evidence="2 3">
    <name type="scientific">Sphaeroforma arctica JP610</name>
    <dbReference type="NCBI Taxonomy" id="667725"/>
    <lineage>
        <taxon>Eukaryota</taxon>
        <taxon>Ichthyosporea</taxon>
        <taxon>Ichthyophonida</taxon>
        <taxon>Sphaeroforma</taxon>
    </lineage>
</organism>
<feature type="region of interest" description="Disordered" evidence="1">
    <location>
        <begin position="1"/>
        <end position="51"/>
    </location>
</feature>
<feature type="compositionally biased region" description="Low complexity" evidence="1">
    <location>
        <begin position="18"/>
        <end position="28"/>
    </location>
</feature>
<keyword evidence="3" id="KW-1185">Reference proteome</keyword>
<sequence length="72" mass="7976">MHAVEGRSSTSTTDRITHSGSDPDSSSDSNHDNGDDYHDTRSCTTYGEGDGTNAMRMYLYELQQQNSDLQEV</sequence>
<feature type="non-terminal residue" evidence="2">
    <location>
        <position position="72"/>
    </location>
</feature>
<accession>A0A0L0EZU2</accession>